<evidence type="ECO:0000256" key="2">
    <source>
        <dbReference type="ARBA" id="ARBA00006337"/>
    </source>
</evidence>
<keyword evidence="7 9" id="KW-0129">CBS domain</keyword>
<evidence type="ECO:0000256" key="6">
    <source>
        <dbReference type="ARBA" id="ARBA00022989"/>
    </source>
</evidence>
<evidence type="ECO:0000313" key="16">
    <source>
        <dbReference type="Proteomes" id="UP001597483"/>
    </source>
</evidence>
<accession>A0ABW5HL87</accession>
<dbReference type="PROSITE" id="PS51371">
    <property type="entry name" value="CBS"/>
    <property type="match status" value="2"/>
</dbReference>
<feature type="domain" description="CBS" evidence="13">
    <location>
        <begin position="271"/>
        <end position="329"/>
    </location>
</feature>
<comment type="caution">
    <text evidence="15">The sequence shown here is derived from an EMBL/GenBank/DDBJ whole genome shotgun (WGS) entry which is preliminary data.</text>
</comment>
<feature type="region of interest" description="Disordered" evidence="11">
    <location>
        <begin position="417"/>
        <end position="441"/>
    </location>
</feature>
<evidence type="ECO:0000256" key="1">
    <source>
        <dbReference type="ARBA" id="ARBA00004651"/>
    </source>
</evidence>
<sequence length="441" mass="47863">MGNPSAQVVIAVALVLLAGVFAAADAAVGTVSQARVDGLVRTGRVGARQLAAVVAERRRHINLLLLLRLACEITATVLVTVSFVAWFDRLWLAILVSAVVMVVVSYVIIGVGPRTIGRQHPYRVGTIVAAPVRVLGTVLGPLSRLLIVLGNAITPGRGFREGPFTSEVELRELVDLAQERGVVEDSEREMIHSVFELGDTVAREVMVPRTEIVWIERTKTVRQALALALRTGFTRVPVIDDSVDDIVGVVNIKDLMPEYMGPDGPSTVVDAVMNPASFVPDSKRLDELLKEMQRTHNHMAIAVDEYGGTAGLLTIEDILEEIVGEITDESDADERPDVEELEDGSVRVSSRLGVDDLGELFGIDLEDHDVETVGGLLAERLGRVPLPGAEAEVAGLRLFAEGGKDRRGRMRITSVVVRPSSARPRTRPPQPEEHDRRVEHA</sequence>
<evidence type="ECO:0000259" key="14">
    <source>
        <dbReference type="PROSITE" id="PS51846"/>
    </source>
</evidence>
<dbReference type="PANTHER" id="PTHR22777">
    <property type="entry name" value="HEMOLYSIN-RELATED"/>
    <property type="match status" value="1"/>
</dbReference>
<dbReference type="InterPro" id="IPR005170">
    <property type="entry name" value="Transptr-assoc_dom"/>
</dbReference>
<dbReference type="InterPro" id="IPR044751">
    <property type="entry name" value="Ion_transp-like_CBS"/>
</dbReference>
<evidence type="ECO:0000256" key="7">
    <source>
        <dbReference type="ARBA" id="ARBA00023122"/>
    </source>
</evidence>
<dbReference type="Gene3D" id="3.30.465.10">
    <property type="match status" value="1"/>
</dbReference>
<dbReference type="SUPFAM" id="SSF54631">
    <property type="entry name" value="CBS-domain pair"/>
    <property type="match status" value="1"/>
</dbReference>
<keyword evidence="5" id="KW-0677">Repeat</keyword>
<dbReference type="Proteomes" id="UP001597483">
    <property type="component" value="Unassembled WGS sequence"/>
</dbReference>
<dbReference type="Pfam" id="PF03471">
    <property type="entry name" value="CorC_HlyC"/>
    <property type="match status" value="1"/>
</dbReference>
<feature type="compositionally biased region" description="Basic and acidic residues" evidence="11">
    <location>
        <begin position="430"/>
        <end position="441"/>
    </location>
</feature>
<comment type="subcellular location">
    <subcellularLocation>
        <location evidence="1">Cell membrane</location>
        <topology evidence="1">Multi-pass membrane protein</topology>
    </subcellularLocation>
</comment>
<keyword evidence="16" id="KW-1185">Reference proteome</keyword>
<feature type="transmembrane region" description="Helical" evidence="12">
    <location>
        <begin position="65"/>
        <end position="84"/>
    </location>
</feature>
<feature type="domain" description="CNNM transmembrane" evidence="14">
    <location>
        <begin position="1"/>
        <end position="187"/>
    </location>
</feature>
<evidence type="ECO:0000256" key="4">
    <source>
        <dbReference type="ARBA" id="ARBA00022692"/>
    </source>
</evidence>
<keyword evidence="4 10" id="KW-0812">Transmembrane</keyword>
<feature type="transmembrane region" description="Helical" evidence="12">
    <location>
        <begin position="90"/>
        <end position="109"/>
    </location>
</feature>
<evidence type="ECO:0000313" key="15">
    <source>
        <dbReference type="EMBL" id="MFD2473701.1"/>
    </source>
</evidence>
<dbReference type="InterPro" id="IPR016169">
    <property type="entry name" value="FAD-bd_PCMH_sub2"/>
</dbReference>
<name>A0ABW5HL87_9PSEU</name>
<keyword evidence="6 10" id="KW-1133">Transmembrane helix</keyword>
<dbReference type="InterPro" id="IPR002550">
    <property type="entry name" value="CNNM"/>
</dbReference>
<dbReference type="Gene3D" id="3.10.580.10">
    <property type="entry name" value="CBS-domain"/>
    <property type="match status" value="1"/>
</dbReference>
<gene>
    <name evidence="15" type="ORF">ACFSVL_40310</name>
</gene>
<reference evidence="16" key="1">
    <citation type="journal article" date="2019" name="Int. J. Syst. Evol. Microbiol.">
        <title>The Global Catalogue of Microorganisms (GCM) 10K type strain sequencing project: providing services to taxonomists for standard genome sequencing and annotation.</title>
        <authorList>
            <consortium name="The Broad Institute Genomics Platform"/>
            <consortium name="The Broad Institute Genome Sequencing Center for Infectious Disease"/>
            <person name="Wu L."/>
            <person name="Ma J."/>
        </authorList>
    </citation>
    <scope>NUCLEOTIDE SEQUENCE [LARGE SCALE GENOMIC DNA]</scope>
    <source>
        <strain evidence="16">CGMCC 4.7641</strain>
    </source>
</reference>
<dbReference type="PROSITE" id="PS51846">
    <property type="entry name" value="CNNM"/>
    <property type="match status" value="1"/>
</dbReference>
<evidence type="ECO:0000256" key="9">
    <source>
        <dbReference type="PROSITE-ProRule" id="PRU00703"/>
    </source>
</evidence>
<evidence type="ECO:0000256" key="12">
    <source>
        <dbReference type="SAM" id="Phobius"/>
    </source>
</evidence>
<evidence type="ECO:0000256" key="10">
    <source>
        <dbReference type="PROSITE-ProRule" id="PRU01193"/>
    </source>
</evidence>
<feature type="transmembrane region" description="Helical" evidence="12">
    <location>
        <begin position="6"/>
        <end position="28"/>
    </location>
</feature>
<dbReference type="SUPFAM" id="SSF56176">
    <property type="entry name" value="FAD-binding/transporter-associated domain-like"/>
    <property type="match status" value="1"/>
</dbReference>
<evidence type="ECO:0000256" key="5">
    <source>
        <dbReference type="ARBA" id="ARBA00022737"/>
    </source>
</evidence>
<evidence type="ECO:0000256" key="3">
    <source>
        <dbReference type="ARBA" id="ARBA00022475"/>
    </source>
</evidence>
<keyword evidence="3" id="KW-1003">Cell membrane</keyword>
<proteinExistence type="inferred from homology"/>
<dbReference type="InterPro" id="IPR000644">
    <property type="entry name" value="CBS_dom"/>
</dbReference>
<dbReference type="InterPro" id="IPR046342">
    <property type="entry name" value="CBS_dom_sf"/>
</dbReference>
<evidence type="ECO:0000259" key="13">
    <source>
        <dbReference type="PROSITE" id="PS51371"/>
    </source>
</evidence>
<evidence type="ECO:0000256" key="8">
    <source>
        <dbReference type="ARBA" id="ARBA00023136"/>
    </source>
</evidence>
<protein>
    <submittedName>
        <fullName evidence="15">Hemolysin family protein</fullName>
    </submittedName>
</protein>
<evidence type="ECO:0000256" key="11">
    <source>
        <dbReference type="SAM" id="MobiDB-lite"/>
    </source>
</evidence>
<dbReference type="PANTHER" id="PTHR22777:SF32">
    <property type="entry name" value="UPF0053 INNER MEMBRANE PROTEIN YFJD"/>
    <property type="match status" value="1"/>
</dbReference>
<dbReference type="CDD" id="cd04590">
    <property type="entry name" value="CBS_pair_CorC_HlyC_assoc"/>
    <property type="match status" value="1"/>
</dbReference>
<dbReference type="Pfam" id="PF01595">
    <property type="entry name" value="CNNM"/>
    <property type="match status" value="1"/>
</dbReference>
<organism evidence="15 16">
    <name type="scientific">Amycolatopsis silviterrae</name>
    <dbReference type="NCBI Taxonomy" id="1656914"/>
    <lineage>
        <taxon>Bacteria</taxon>
        <taxon>Bacillati</taxon>
        <taxon>Actinomycetota</taxon>
        <taxon>Actinomycetes</taxon>
        <taxon>Pseudonocardiales</taxon>
        <taxon>Pseudonocardiaceae</taxon>
        <taxon>Amycolatopsis</taxon>
    </lineage>
</organism>
<comment type="similarity">
    <text evidence="2">Belongs to the UPF0053 family.</text>
</comment>
<dbReference type="Pfam" id="PF00571">
    <property type="entry name" value="CBS"/>
    <property type="match status" value="2"/>
</dbReference>
<dbReference type="EMBL" id="JBHUKS010000033">
    <property type="protein sequence ID" value="MFD2473701.1"/>
    <property type="molecule type" value="Genomic_DNA"/>
</dbReference>
<feature type="domain" description="CBS" evidence="13">
    <location>
        <begin position="206"/>
        <end position="266"/>
    </location>
</feature>
<keyword evidence="8 10" id="KW-0472">Membrane</keyword>
<dbReference type="SMART" id="SM01091">
    <property type="entry name" value="CorC_HlyC"/>
    <property type="match status" value="1"/>
</dbReference>
<dbReference type="RefSeq" id="WP_378312381.1">
    <property type="nucleotide sequence ID" value="NZ_JBHUKS010000033.1"/>
</dbReference>
<dbReference type="InterPro" id="IPR036318">
    <property type="entry name" value="FAD-bd_PCMH-like_sf"/>
</dbReference>